<accession>A0A4V6Y7R4</accession>
<protein>
    <submittedName>
        <fullName evidence="2">Uncharacterized protein</fullName>
    </submittedName>
</protein>
<dbReference type="Gramene" id="TKV94205">
    <property type="protein sequence ID" value="TKV94205"/>
    <property type="gene ID" value="SEVIR_9G278166v2"/>
</dbReference>
<feature type="chain" id="PRO_5020266865" evidence="1">
    <location>
        <begin position="21"/>
        <end position="48"/>
    </location>
</feature>
<dbReference type="EMBL" id="CM016560">
    <property type="protein sequence ID" value="TKV94205.1"/>
    <property type="molecule type" value="Genomic_DNA"/>
</dbReference>
<dbReference type="Proteomes" id="UP000298652">
    <property type="component" value="Chromosome 9"/>
</dbReference>
<proteinExistence type="predicted"/>
<evidence type="ECO:0000313" key="3">
    <source>
        <dbReference type="Proteomes" id="UP000298652"/>
    </source>
</evidence>
<feature type="signal peptide" evidence="1">
    <location>
        <begin position="1"/>
        <end position="20"/>
    </location>
</feature>
<dbReference type="AlphaFoldDB" id="A0A4V6Y7R4"/>
<keyword evidence="3" id="KW-1185">Reference proteome</keyword>
<reference evidence="2" key="1">
    <citation type="submission" date="2019-03" db="EMBL/GenBank/DDBJ databases">
        <title>WGS assembly of Setaria viridis.</title>
        <authorList>
            <person name="Huang P."/>
            <person name="Jenkins J."/>
            <person name="Grimwood J."/>
            <person name="Barry K."/>
            <person name="Healey A."/>
            <person name="Mamidi S."/>
            <person name="Sreedasyam A."/>
            <person name="Shu S."/>
            <person name="Feldman M."/>
            <person name="Wu J."/>
            <person name="Yu Y."/>
            <person name="Chen C."/>
            <person name="Johnson J."/>
            <person name="Rokhsar D."/>
            <person name="Baxter I."/>
            <person name="Schmutz J."/>
            <person name="Brutnell T."/>
            <person name="Kellogg E."/>
        </authorList>
    </citation>
    <scope>NUCLEOTIDE SEQUENCE [LARGE SCALE GENOMIC DNA]</scope>
</reference>
<name>A0A4V6Y7R4_SETVI</name>
<organism evidence="2 3">
    <name type="scientific">Setaria viridis</name>
    <name type="common">Green bristlegrass</name>
    <name type="synonym">Setaria italica subsp. viridis</name>
    <dbReference type="NCBI Taxonomy" id="4556"/>
    <lineage>
        <taxon>Eukaryota</taxon>
        <taxon>Viridiplantae</taxon>
        <taxon>Streptophyta</taxon>
        <taxon>Embryophyta</taxon>
        <taxon>Tracheophyta</taxon>
        <taxon>Spermatophyta</taxon>
        <taxon>Magnoliopsida</taxon>
        <taxon>Liliopsida</taxon>
        <taxon>Poales</taxon>
        <taxon>Poaceae</taxon>
        <taxon>PACMAD clade</taxon>
        <taxon>Panicoideae</taxon>
        <taxon>Panicodae</taxon>
        <taxon>Paniceae</taxon>
        <taxon>Cenchrinae</taxon>
        <taxon>Setaria</taxon>
    </lineage>
</organism>
<evidence type="ECO:0000256" key="1">
    <source>
        <dbReference type="SAM" id="SignalP"/>
    </source>
</evidence>
<sequence length="48" mass="5552">MLLPVAILFLAQFQAMMIQACQICYHAIYSFVDNQFLCRLSECIHLLS</sequence>
<gene>
    <name evidence="2" type="ORF">SEVIR_9G278166v2</name>
</gene>
<keyword evidence="1" id="KW-0732">Signal</keyword>
<evidence type="ECO:0000313" key="2">
    <source>
        <dbReference type="EMBL" id="TKV94205.1"/>
    </source>
</evidence>